<dbReference type="AlphaFoldDB" id="A0A8J7TV69"/>
<accession>A0A8J7TV69</accession>
<dbReference type="EMBL" id="JAFKGL010000024">
    <property type="protein sequence ID" value="MBN9413436.1"/>
    <property type="molecule type" value="Genomic_DNA"/>
</dbReference>
<feature type="transmembrane region" description="Helical" evidence="6">
    <location>
        <begin position="288"/>
        <end position="306"/>
    </location>
</feature>
<evidence type="ECO:0000259" key="7">
    <source>
        <dbReference type="Pfam" id="PF00892"/>
    </source>
</evidence>
<feature type="transmembrane region" description="Helical" evidence="6">
    <location>
        <begin position="23"/>
        <end position="44"/>
    </location>
</feature>
<keyword evidence="5 6" id="KW-0472">Membrane</keyword>
<dbReference type="InterPro" id="IPR037185">
    <property type="entry name" value="EmrE-like"/>
</dbReference>
<dbReference type="SUPFAM" id="SSF103481">
    <property type="entry name" value="Multidrug resistance efflux transporter EmrE"/>
    <property type="match status" value="2"/>
</dbReference>
<dbReference type="InterPro" id="IPR000620">
    <property type="entry name" value="EamA_dom"/>
</dbReference>
<reference evidence="8" key="1">
    <citation type="submission" date="2021-02" db="EMBL/GenBank/DDBJ databases">
        <title>Thiocyanate and organic carbon inputs drive convergent selection for specific autotrophic Afipia and Thiobacillus strains within complex microbiomes.</title>
        <authorList>
            <person name="Huddy R.J."/>
            <person name="Sachdeva R."/>
            <person name="Kadzinga F."/>
            <person name="Kantor R.S."/>
            <person name="Harrison S.T.L."/>
            <person name="Banfield J.F."/>
        </authorList>
    </citation>
    <scope>NUCLEOTIDE SEQUENCE</scope>
    <source>
        <strain evidence="8">SCN18_10_11_15_R4_P_38_20</strain>
    </source>
</reference>
<feature type="transmembrane region" description="Helical" evidence="6">
    <location>
        <begin position="175"/>
        <end position="193"/>
    </location>
</feature>
<feature type="transmembrane region" description="Helical" evidence="6">
    <location>
        <begin position="56"/>
        <end position="74"/>
    </location>
</feature>
<gene>
    <name evidence="8" type="ORF">J0H12_05895</name>
</gene>
<feature type="transmembrane region" description="Helical" evidence="6">
    <location>
        <begin position="86"/>
        <end position="104"/>
    </location>
</feature>
<feature type="transmembrane region" description="Helical" evidence="6">
    <location>
        <begin position="233"/>
        <end position="251"/>
    </location>
</feature>
<protein>
    <submittedName>
        <fullName evidence="8">DMT family transporter</fullName>
    </submittedName>
</protein>
<comment type="similarity">
    <text evidence="2">Belongs to the drug/metabolite transporter (DMT) superfamily. 10 TMS drug/metabolite exporter (DME) (TC 2.A.7.3) family.</text>
</comment>
<comment type="subcellular location">
    <subcellularLocation>
        <location evidence="1">Membrane</location>
        <topology evidence="1">Multi-pass membrane protein</topology>
    </subcellularLocation>
</comment>
<evidence type="ECO:0000313" key="8">
    <source>
        <dbReference type="EMBL" id="MBN9413436.1"/>
    </source>
</evidence>
<keyword evidence="4 6" id="KW-1133">Transmembrane helix</keyword>
<evidence type="ECO:0000256" key="1">
    <source>
        <dbReference type="ARBA" id="ARBA00004141"/>
    </source>
</evidence>
<dbReference type="PANTHER" id="PTHR22911">
    <property type="entry name" value="ACYL-MALONYL CONDENSING ENZYME-RELATED"/>
    <property type="match status" value="1"/>
</dbReference>
<evidence type="ECO:0000313" key="9">
    <source>
        <dbReference type="Proteomes" id="UP000664414"/>
    </source>
</evidence>
<evidence type="ECO:0000256" key="5">
    <source>
        <dbReference type="ARBA" id="ARBA00023136"/>
    </source>
</evidence>
<dbReference type="GO" id="GO:0016020">
    <property type="term" value="C:membrane"/>
    <property type="evidence" value="ECO:0007669"/>
    <property type="project" value="UniProtKB-SubCell"/>
</dbReference>
<evidence type="ECO:0000256" key="6">
    <source>
        <dbReference type="SAM" id="Phobius"/>
    </source>
</evidence>
<organism evidence="8 9">
    <name type="scientific">Candidatus Paracaedimonas acanthamoebae</name>
    <dbReference type="NCBI Taxonomy" id="244581"/>
    <lineage>
        <taxon>Bacteria</taxon>
        <taxon>Pseudomonadati</taxon>
        <taxon>Pseudomonadota</taxon>
        <taxon>Alphaproteobacteria</taxon>
        <taxon>Holosporales</taxon>
        <taxon>Caedimonadaceae</taxon>
        <taxon>Candidatus Paracaedimonas</taxon>
    </lineage>
</organism>
<dbReference type="PANTHER" id="PTHR22911:SF6">
    <property type="entry name" value="SOLUTE CARRIER FAMILY 35 MEMBER G1"/>
    <property type="match status" value="1"/>
</dbReference>
<evidence type="ECO:0000256" key="2">
    <source>
        <dbReference type="ARBA" id="ARBA00009853"/>
    </source>
</evidence>
<sequence length="315" mass="35061">MNPTDKMFPSSHSSLNWLTRKGYLQGVFWIVLVCLISNLNDILMRLAGTRLPSMQISFFRFFFAFLTLIPFIITRGKNAFRTAQPGFHFLRAILGFGAVAFWCTGVSKAPLTVVSTIALTVPIFVLPMAFLLLKENVGWQRTTATLTGFAGILVIIKGTAGEESFLNSLYHLDNGSVFLIVAAILFALSDILNKKMVHQESPLTMLFYFAAGTSLFGIIPAVMVWETPTTTELFYLFFLGAGGNLILYFLLKAFAATDVSALAPYRYVELIFATFFGYVLFQEIPTEMTLLGAFIIVPSTFAIAYYETRQQAKKA</sequence>
<dbReference type="Pfam" id="PF00892">
    <property type="entry name" value="EamA"/>
    <property type="match status" value="2"/>
</dbReference>
<evidence type="ECO:0000256" key="4">
    <source>
        <dbReference type="ARBA" id="ARBA00022989"/>
    </source>
</evidence>
<keyword evidence="3 6" id="KW-0812">Transmembrane</keyword>
<feature type="transmembrane region" description="Helical" evidence="6">
    <location>
        <begin position="205"/>
        <end position="227"/>
    </location>
</feature>
<feature type="domain" description="EamA" evidence="7">
    <location>
        <begin position="175"/>
        <end position="303"/>
    </location>
</feature>
<feature type="domain" description="EamA" evidence="7">
    <location>
        <begin position="25"/>
        <end position="156"/>
    </location>
</feature>
<proteinExistence type="inferred from homology"/>
<dbReference type="Proteomes" id="UP000664414">
    <property type="component" value="Unassembled WGS sequence"/>
</dbReference>
<evidence type="ECO:0000256" key="3">
    <source>
        <dbReference type="ARBA" id="ARBA00022692"/>
    </source>
</evidence>
<comment type="caution">
    <text evidence="8">The sequence shown here is derived from an EMBL/GenBank/DDBJ whole genome shotgun (WGS) entry which is preliminary data.</text>
</comment>
<name>A0A8J7TV69_9PROT</name>
<feature type="transmembrane region" description="Helical" evidence="6">
    <location>
        <begin position="111"/>
        <end position="133"/>
    </location>
</feature>